<gene>
    <name evidence="5" type="ORF">UR64_C0009G0005</name>
</gene>
<evidence type="ECO:0000259" key="4">
    <source>
        <dbReference type="Pfam" id="PF08241"/>
    </source>
</evidence>
<comment type="similarity">
    <text evidence="1">Belongs to the methyltransferase superfamily.</text>
</comment>
<name>A0A0G0EG37_9BACT</name>
<keyword evidence="3" id="KW-0808">Transferase</keyword>
<sequence>MQNKKQKNKKDTSWNSVSSWYDELLKGDDSYQAKVILPNLLRFLDLKKGETVFDLACGQGYFANVFAHNGADVTASDLSKNLIETAKKNSKEKVVFYISPAHKAQFLKDSSVDTIVIVLATQNIENINEVFVECKRVLKKSGRMVLVLNHPAFRIPQGSDWVFESGVQSRIISQYLSPSKIFIDMTPGEKNPKKKIKTISFHRSLQDYMKVFSKSGLVITRLEEWISHKQSGSGPRQIAEDKARKEIPMFMCIEIKKI</sequence>
<feature type="domain" description="Methyltransferase type 11" evidence="4">
    <location>
        <begin position="54"/>
        <end position="145"/>
    </location>
</feature>
<evidence type="ECO:0000256" key="1">
    <source>
        <dbReference type="ARBA" id="ARBA00008361"/>
    </source>
</evidence>
<dbReference type="InterPro" id="IPR013216">
    <property type="entry name" value="Methyltransf_11"/>
</dbReference>
<dbReference type="Pfam" id="PF08241">
    <property type="entry name" value="Methyltransf_11"/>
    <property type="match status" value="1"/>
</dbReference>
<dbReference type="GO" id="GO:0008757">
    <property type="term" value="F:S-adenosylmethionine-dependent methyltransferase activity"/>
    <property type="evidence" value="ECO:0007669"/>
    <property type="project" value="InterPro"/>
</dbReference>
<dbReference type="AlphaFoldDB" id="A0A0G0EG37"/>
<organism evidence="5 6">
    <name type="scientific">Candidatus Nomurabacteria bacterium GW2011_GWE1_35_16</name>
    <dbReference type="NCBI Taxonomy" id="1618761"/>
    <lineage>
        <taxon>Bacteria</taxon>
        <taxon>Candidatus Nomuraibacteriota</taxon>
    </lineage>
</organism>
<dbReference type="SUPFAM" id="SSF53335">
    <property type="entry name" value="S-adenosyl-L-methionine-dependent methyltransferases"/>
    <property type="match status" value="1"/>
</dbReference>
<reference evidence="5 6" key="1">
    <citation type="journal article" date="2015" name="Nature">
        <title>rRNA introns, odd ribosomes, and small enigmatic genomes across a large radiation of phyla.</title>
        <authorList>
            <person name="Brown C.T."/>
            <person name="Hug L.A."/>
            <person name="Thomas B.C."/>
            <person name="Sharon I."/>
            <person name="Castelle C.J."/>
            <person name="Singh A."/>
            <person name="Wilkins M.J."/>
            <person name="Williams K.H."/>
            <person name="Banfield J.F."/>
        </authorList>
    </citation>
    <scope>NUCLEOTIDE SEQUENCE [LARGE SCALE GENOMIC DNA]</scope>
</reference>
<dbReference type="PANTHER" id="PTHR44942">
    <property type="entry name" value="METHYLTRANSF_11 DOMAIN-CONTAINING PROTEIN"/>
    <property type="match status" value="1"/>
</dbReference>
<comment type="caution">
    <text evidence="5">The sequence shown here is derived from an EMBL/GenBank/DDBJ whole genome shotgun (WGS) entry which is preliminary data.</text>
</comment>
<proteinExistence type="inferred from homology"/>
<accession>A0A0G0EG37</accession>
<protein>
    <recommendedName>
        <fullName evidence="4">Methyltransferase type 11 domain-containing protein</fullName>
    </recommendedName>
</protein>
<dbReference type="Gene3D" id="3.40.50.150">
    <property type="entry name" value="Vaccinia Virus protein VP39"/>
    <property type="match status" value="1"/>
</dbReference>
<keyword evidence="2" id="KW-0489">Methyltransferase</keyword>
<dbReference type="Proteomes" id="UP000034952">
    <property type="component" value="Unassembled WGS sequence"/>
</dbReference>
<dbReference type="GO" id="GO:0032259">
    <property type="term" value="P:methylation"/>
    <property type="evidence" value="ECO:0007669"/>
    <property type="project" value="UniProtKB-KW"/>
</dbReference>
<dbReference type="PANTHER" id="PTHR44942:SF4">
    <property type="entry name" value="METHYLTRANSFERASE TYPE 11 DOMAIN-CONTAINING PROTEIN"/>
    <property type="match status" value="1"/>
</dbReference>
<dbReference type="CDD" id="cd02440">
    <property type="entry name" value="AdoMet_MTases"/>
    <property type="match status" value="1"/>
</dbReference>
<dbReference type="EMBL" id="LBPY01000009">
    <property type="protein sequence ID" value="KKP66302.1"/>
    <property type="molecule type" value="Genomic_DNA"/>
</dbReference>
<dbReference type="InterPro" id="IPR051052">
    <property type="entry name" value="Diverse_substrate_MTase"/>
</dbReference>
<dbReference type="InterPro" id="IPR029063">
    <property type="entry name" value="SAM-dependent_MTases_sf"/>
</dbReference>
<evidence type="ECO:0000313" key="6">
    <source>
        <dbReference type="Proteomes" id="UP000034952"/>
    </source>
</evidence>
<evidence type="ECO:0000256" key="3">
    <source>
        <dbReference type="ARBA" id="ARBA00022679"/>
    </source>
</evidence>
<evidence type="ECO:0000313" key="5">
    <source>
        <dbReference type="EMBL" id="KKP66302.1"/>
    </source>
</evidence>
<evidence type="ECO:0000256" key="2">
    <source>
        <dbReference type="ARBA" id="ARBA00022603"/>
    </source>
</evidence>